<evidence type="ECO:0000313" key="3">
    <source>
        <dbReference type="EMBL" id="OUE10256.1"/>
    </source>
</evidence>
<organism evidence="3 4">
    <name type="scientific">Clavibacter michiganensis</name>
    <dbReference type="NCBI Taxonomy" id="28447"/>
    <lineage>
        <taxon>Bacteria</taxon>
        <taxon>Bacillati</taxon>
        <taxon>Actinomycetota</taxon>
        <taxon>Actinomycetes</taxon>
        <taxon>Micrococcales</taxon>
        <taxon>Microbacteriaceae</taxon>
        <taxon>Clavibacter</taxon>
    </lineage>
</organism>
<evidence type="ECO:0000259" key="2">
    <source>
        <dbReference type="Pfam" id="PF09860"/>
    </source>
</evidence>
<comment type="caution">
    <text evidence="3">The sequence shown here is derived from an EMBL/GenBank/DDBJ whole genome shotgun (WGS) entry which is preliminary data.</text>
</comment>
<evidence type="ECO:0000313" key="4">
    <source>
        <dbReference type="Proteomes" id="UP000195106"/>
    </source>
</evidence>
<feature type="region of interest" description="Disordered" evidence="1">
    <location>
        <begin position="164"/>
        <end position="190"/>
    </location>
</feature>
<reference evidence="3 4" key="1">
    <citation type="submission" date="2016-08" db="EMBL/GenBank/DDBJ databases">
        <title>Genome sequence of Clavibacter michiganensis spp. strain CASJ009.</title>
        <authorList>
            <person name="Thapa S.P."/>
            <person name="Coaker G."/>
        </authorList>
    </citation>
    <scope>NUCLEOTIDE SEQUENCE [LARGE SCALE GENOMIC DNA]</scope>
    <source>
        <strain evidence="3">CASJ009</strain>
    </source>
</reference>
<evidence type="ECO:0000256" key="1">
    <source>
        <dbReference type="SAM" id="MobiDB-lite"/>
    </source>
</evidence>
<proteinExistence type="predicted"/>
<protein>
    <recommendedName>
        <fullName evidence="2">DUF2087 domain-containing protein</fullName>
    </recommendedName>
</protein>
<feature type="compositionally biased region" description="Low complexity" evidence="1">
    <location>
        <begin position="178"/>
        <end position="190"/>
    </location>
</feature>
<name>A0A251XXK4_9MICO</name>
<dbReference type="Pfam" id="PF09860">
    <property type="entry name" value="DUF2087"/>
    <property type="match status" value="1"/>
</dbReference>
<dbReference type="InterPro" id="IPR018656">
    <property type="entry name" value="DUF2087"/>
</dbReference>
<dbReference type="AlphaFoldDB" id="A0A251XXK4"/>
<dbReference type="EMBL" id="MDHJ01000001">
    <property type="protein sequence ID" value="OUE10256.1"/>
    <property type="molecule type" value="Genomic_DNA"/>
</dbReference>
<accession>A0A251XXK4</accession>
<feature type="domain" description="DUF2087" evidence="2">
    <location>
        <begin position="95"/>
        <end position="164"/>
    </location>
</feature>
<dbReference type="Proteomes" id="UP000195106">
    <property type="component" value="Unassembled WGS sequence"/>
</dbReference>
<sequence>MDPIDPRRLAGVLADPELRAAYARVVLGSGLDDALAHLSPARRRKARASLVGSGLVALDADGRASAPDAVFRAILAQQPATPPAQGVERFLRDGRIAAWPAGPADLDALLRHVVEGVLDPGEVVDERTLTARLVRVTDDHALLRRHLVDAGLLLRTRSGSEYARAEVDDPAVERDADAAPAPAAAAAAAD</sequence>
<gene>
    <name evidence="3" type="ORF">CMsap09_15010</name>
</gene>
<feature type="compositionally biased region" description="Basic and acidic residues" evidence="1">
    <location>
        <begin position="164"/>
        <end position="177"/>
    </location>
</feature>